<keyword evidence="2" id="KW-1133">Transmembrane helix</keyword>
<comment type="caution">
    <text evidence="3">The sequence shown here is derived from an EMBL/GenBank/DDBJ whole genome shotgun (WGS) entry which is preliminary data.</text>
</comment>
<evidence type="ECO:0000256" key="1">
    <source>
        <dbReference type="SAM" id="MobiDB-lite"/>
    </source>
</evidence>
<keyword evidence="2" id="KW-0472">Membrane</keyword>
<feature type="compositionally biased region" description="Acidic residues" evidence="1">
    <location>
        <begin position="60"/>
        <end position="69"/>
    </location>
</feature>
<proteinExistence type="predicted"/>
<gene>
    <name evidence="3" type="ORF">CUNI_LOCUS21633</name>
</gene>
<name>A0A8S4A7K6_9EUPU</name>
<sequence>VHNLIGETVPITGPILLSVGALMLILAVRQFYMAHTRKIAHAKALQNKAIGVTPISAIAEQDEDQEDAEGTLRKNGTDIPGETCVSTDDKSEKQPFITGVYNDPNSIHSTCGDNIGSGDYMWPPVAIQHPYYSMAMMVYKDPTLFCSPYLTAAGHLEAINPALLLPTNANTIGYIKADEVVTGADGLQLPSSSSQQRLDSAVLETSPVSPHHVGHTLSHSDLGSHMESPKIFPADYLTQYQRGSSGVSNSTNGGINNLPNPAAFTLLRTLELQETI</sequence>
<dbReference type="EMBL" id="CAJHNH020008487">
    <property type="protein sequence ID" value="CAG5136075.1"/>
    <property type="molecule type" value="Genomic_DNA"/>
</dbReference>
<feature type="region of interest" description="Disordered" evidence="1">
    <location>
        <begin position="60"/>
        <end position="89"/>
    </location>
</feature>
<feature type="transmembrane region" description="Helical" evidence="2">
    <location>
        <begin position="12"/>
        <end position="32"/>
    </location>
</feature>
<protein>
    <submittedName>
        <fullName evidence="3">Uncharacterized protein</fullName>
    </submittedName>
</protein>
<evidence type="ECO:0000313" key="4">
    <source>
        <dbReference type="Proteomes" id="UP000678393"/>
    </source>
</evidence>
<keyword evidence="2" id="KW-0812">Transmembrane</keyword>
<accession>A0A8S4A7K6</accession>
<evidence type="ECO:0000256" key="2">
    <source>
        <dbReference type="SAM" id="Phobius"/>
    </source>
</evidence>
<evidence type="ECO:0000313" key="3">
    <source>
        <dbReference type="EMBL" id="CAG5136075.1"/>
    </source>
</evidence>
<keyword evidence="4" id="KW-1185">Reference proteome</keyword>
<reference evidence="3" key="1">
    <citation type="submission" date="2021-04" db="EMBL/GenBank/DDBJ databases">
        <authorList>
            <consortium name="Molecular Ecology Group"/>
        </authorList>
    </citation>
    <scope>NUCLEOTIDE SEQUENCE</scope>
</reference>
<organism evidence="3 4">
    <name type="scientific">Candidula unifasciata</name>
    <dbReference type="NCBI Taxonomy" id="100452"/>
    <lineage>
        <taxon>Eukaryota</taxon>
        <taxon>Metazoa</taxon>
        <taxon>Spiralia</taxon>
        <taxon>Lophotrochozoa</taxon>
        <taxon>Mollusca</taxon>
        <taxon>Gastropoda</taxon>
        <taxon>Heterobranchia</taxon>
        <taxon>Euthyneura</taxon>
        <taxon>Panpulmonata</taxon>
        <taxon>Eupulmonata</taxon>
        <taxon>Stylommatophora</taxon>
        <taxon>Helicina</taxon>
        <taxon>Helicoidea</taxon>
        <taxon>Geomitridae</taxon>
        <taxon>Candidula</taxon>
    </lineage>
</organism>
<feature type="non-terminal residue" evidence="3">
    <location>
        <position position="1"/>
    </location>
</feature>
<dbReference type="Proteomes" id="UP000678393">
    <property type="component" value="Unassembled WGS sequence"/>
</dbReference>
<dbReference type="AlphaFoldDB" id="A0A8S4A7K6"/>